<keyword evidence="6 8" id="KW-0368">Histidine biosynthesis</keyword>
<feature type="domain" description="PHP" evidence="9">
    <location>
        <begin position="5"/>
        <end position="218"/>
    </location>
</feature>
<dbReference type="SUPFAM" id="SSF89550">
    <property type="entry name" value="PHP domain-like"/>
    <property type="match status" value="1"/>
</dbReference>
<dbReference type="AlphaFoldDB" id="A0A2P7YDW8"/>
<dbReference type="NCBIfam" id="TIGR01856">
    <property type="entry name" value="hisJ_fam"/>
    <property type="match status" value="1"/>
</dbReference>
<evidence type="ECO:0000313" key="10">
    <source>
        <dbReference type="EMBL" id="PSK34161.1"/>
    </source>
</evidence>
<evidence type="ECO:0000256" key="3">
    <source>
        <dbReference type="ARBA" id="ARBA00013085"/>
    </source>
</evidence>
<dbReference type="PANTHER" id="PTHR21039">
    <property type="entry name" value="HISTIDINOL PHOSPHATASE-RELATED"/>
    <property type="match status" value="1"/>
</dbReference>
<comment type="pathway">
    <text evidence="1 8">Amino-acid biosynthesis; L-histidine biosynthesis; L-histidine from 5-phospho-alpha-D-ribose 1-diphosphate: step 8/9.</text>
</comment>
<dbReference type="UniPathway" id="UPA00031">
    <property type="reaction ID" value="UER00013"/>
</dbReference>
<dbReference type="InterPro" id="IPR016195">
    <property type="entry name" value="Pol/histidinol_Pase-like"/>
</dbReference>
<dbReference type="CDD" id="cd12110">
    <property type="entry name" value="PHP_HisPPase_Hisj_like"/>
    <property type="match status" value="1"/>
</dbReference>
<comment type="similarity">
    <text evidence="2 8">Belongs to the PHP hydrolase family. HisK subfamily.</text>
</comment>
<keyword evidence="11" id="KW-1185">Reference proteome</keyword>
<gene>
    <name evidence="10" type="ORF">B9Z65_8487</name>
</gene>
<evidence type="ECO:0000256" key="4">
    <source>
        <dbReference type="ARBA" id="ARBA00022605"/>
    </source>
</evidence>
<dbReference type="GO" id="GO:0005737">
    <property type="term" value="C:cytoplasm"/>
    <property type="evidence" value="ECO:0007669"/>
    <property type="project" value="TreeGrafter"/>
</dbReference>
<dbReference type="PANTHER" id="PTHR21039:SF0">
    <property type="entry name" value="HISTIDINOL-PHOSPHATASE"/>
    <property type="match status" value="1"/>
</dbReference>
<evidence type="ECO:0000256" key="7">
    <source>
        <dbReference type="ARBA" id="ARBA00049158"/>
    </source>
</evidence>
<dbReference type="Proteomes" id="UP000243723">
    <property type="component" value="Unassembled WGS sequence"/>
</dbReference>
<dbReference type="GO" id="GO:0004401">
    <property type="term" value="F:histidinol-phosphatase activity"/>
    <property type="evidence" value="ECO:0007669"/>
    <property type="project" value="UniProtKB-UniRule"/>
</dbReference>
<evidence type="ECO:0000256" key="2">
    <source>
        <dbReference type="ARBA" id="ARBA00009152"/>
    </source>
</evidence>
<accession>A0A2P7YDW8</accession>
<sequence length="314" mass="35857">MLWTTHSHSGQFCTHATSTLRQIITTAISRGLTTICLTEHIPRHPPEFYPGEESHPLVLNHGTLFAVFDAYYAEASRLRSEFASQINVLIGFEGEWISEATVQIMRDLRARYEFDLFLGSNHHVAGVPIDFTDEEFVRAGEVVGRGYEGLAERFFDEQLEMLETLRPPVVAHFDLVRLKAEVGVRDRDWRGWKGVWERVERNLRFVRGYGGVLEVNTAALRKGLEDVYPRREILEAWNGMGGRCTLSDDSHGVDQICTNYEKALGCVERAGIEELWCPFREEADGKWGLRWRAVKLEEIRGRLKLQPLSTVPPA</sequence>
<evidence type="ECO:0000256" key="6">
    <source>
        <dbReference type="ARBA" id="ARBA00023102"/>
    </source>
</evidence>
<dbReference type="STRING" id="40998.A0A2P7YDW8"/>
<organism evidence="10 11">
    <name type="scientific">Elsinoe australis</name>
    <dbReference type="NCBI Taxonomy" id="40998"/>
    <lineage>
        <taxon>Eukaryota</taxon>
        <taxon>Fungi</taxon>
        <taxon>Dikarya</taxon>
        <taxon>Ascomycota</taxon>
        <taxon>Pezizomycotina</taxon>
        <taxon>Dothideomycetes</taxon>
        <taxon>Dothideomycetidae</taxon>
        <taxon>Myriangiales</taxon>
        <taxon>Elsinoaceae</taxon>
        <taxon>Elsinoe</taxon>
    </lineage>
</organism>
<keyword evidence="4 8" id="KW-0028">Amino-acid biosynthesis</keyword>
<dbReference type="Pfam" id="PF02811">
    <property type="entry name" value="PHP"/>
    <property type="match status" value="1"/>
</dbReference>
<dbReference type="EMBL" id="NHZQ01000447">
    <property type="protein sequence ID" value="PSK34161.1"/>
    <property type="molecule type" value="Genomic_DNA"/>
</dbReference>
<evidence type="ECO:0000256" key="8">
    <source>
        <dbReference type="RuleBase" id="RU366003"/>
    </source>
</evidence>
<name>A0A2P7YDW8_9PEZI</name>
<dbReference type="Gene3D" id="3.20.20.140">
    <property type="entry name" value="Metal-dependent hydrolases"/>
    <property type="match status" value="1"/>
</dbReference>
<keyword evidence="5 8" id="KW-0378">Hydrolase</keyword>
<evidence type="ECO:0000256" key="1">
    <source>
        <dbReference type="ARBA" id="ARBA00004970"/>
    </source>
</evidence>
<protein>
    <recommendedName>
        <fullName evidence="3 8">Histidinol-phosphatase</fullName>
        <shortName evidence="8">HolPase</shortName>
        <ecNumber evidence="3 8">3.1.3.15</ecNumber>
    </recommendedName>
</protein>
<evidence type="ECO:0000256" key="5">
    <source>
        <dbReference type="ARBA" id="ARBA00022801"/>
    </source>
</evidence>
<dbReference type="InterPro" id="IPR010140">
    <property type="entry name" value="Histidinol_P_phosphatase_HisJ"/>
</dbReference>
<evidence type="ECO:0000259" key="9">
    <source>
        <dbReference type="Pfam" id="PF02811"/>
    </source>
</evidence>
<dbReference type="InterPro" id="IPR004013">
    <property type="entry name" value="PHP_dom"/>
</dbReference>
<evidence type="ECO:0000313" key="11">
    <source>
        <dbReference type="Proteomes" id="UP000243723"/>
    </source>
</evidence>
<dbReference type="OrthoDB" id="5957391at2759"/>
<reference evidence="10 11" key="1">
    <citation type="submission" date="2017-05" db="EMBL/GenBank/DDBJ databases">
        <title>Draft genome sequence of Elsinoe australis.</title>
        <authorList>
            <person name="Cheng Q."/>
        </authorList>
    </citation>
    <scope>NUCLEOTIDE SEQUENCE [LARGE SCALE GENOMIC DNA]</scope>
    <source>
        <strain evidence="10 11">NL1</strain>
    </source>
</reference>
<proteinExistence type="inferred from homology"/>
<dbReference type="GO" id="GO:0000105">
    <property type="term" value="P:L-histidine biosynthetic process"/>
    <property type="evidence" value="ECO:0007669"/>
    <property type="project" value="UniProtKB-UniRule"/>
</dbReference>
<comment type="caution">
    <text evidence="10">The sequence shown here is derived from an EMBL/GenBank/DDBJ whole genome shotgun (WGS) entry which is preliminary data.</text>
</comment>
<dbReference type="EC" id="3.1.3.15" evidence="3 8"/>
<comment type="catalytic activity">
    <reaction evidence="7 8">
        <text>L-histidinol phosphate + H2O = L-histidinol + phosphate</text>
        <dbReference type="Rhea" id="RHEA:14465"/>
        <dbReference type="ChEBI" id="CHEBI:15377"/>
        <dbReference type="ChEBI" id="CHEBI:43474"/>
        <dbReference type="ChEBI" id="CHEBI:57699"/>
        <dbReference type="ChEBI" id="CHEBI:57980"/>
        <dbReference type="EC" id="3.1.3.15"/>
    </reaction>
</comment>